<evidence type="ECO:0000313" key="1">
    <source>
        <dbReference type="EMBL" id="MBV0931950.1"/>
    </source>
</evidence>
<proteinExistence type="predicted"/>
<dbReference type="EMBL" id="JAHQZT010000001">
    <property type="protein sequence ID" value="MBV0931950.1"/>
    <property type="molecule type" value="Genomic_DNA"/>
</dbReference>
<comment type="caution">
    <text evidence="1">The sequence shown here is derived from an EMBL/GenBank/DDBJ whole genome shotgun (WGS) entry which is preliminary data.</text>
</comment>
<accession>A0ABS6M6Z6</accession>
<organism evidence="1 2">
    <name type="scientific">Marinobacterium weihaiense</name>
    <dbReference type="NCBI Taxonomy" id="2851016"/>
    <lineage>
        <taxon>Bacteria</taxon>
        <taxon>Pseudomonadati</taxon>
        <taxon>Pseudomonadota</taxon>
        <taxon>Gammaproteobacteria</taxon>
        <taxon>Oceanospirillales</taxon>
        <taxon>Oceanospirillaceae</taxon>
        <taxon>Marinobacterium</taxon>
    </lineage>
</organism>
<evidence type="ECO:0008006" key="3">
    <source>
        <dbReference type="Google" id="ProtNLM"/>
    </source>
</evidence>
<protein>
    <recommendedName>
        <fullName evidence="3">Preprotein translocase subunit YajC</fullName>
    </recommendedName>
</protein>
<dbReference type="RefSeq" id="WP_217333368.1">
    <property type="nucleotide sequence ID" value="NZ_JAHQZT010000001.1"/>
</dbReference>
<name>A0ABS6M6Z6_9GAMM</name>
<gene>
    <name evidence="1" type="ORF">KTN04_01160</name>
</gene>
<reference evidence="1 2" key="1">
    <citation type="submission" date="2021-06" db="EMBL/GenBank/DDBJ databases">
        <title>Bacterium isolated from marine sediment.</title>
        <authorList>
            <person name="Zhu K.-L."/>
            <person name="Du Z.-J."/>
            <person name="Liang Q.-Y."/>
        </authorList>
    </citation>
    <scope>NUCLEOTIDE SEQUENCE [LARGE SCALE GENOMIC DNA]</scope>
    <source>
        <strain evidence="1 2">A346</strain>
    </source>
</reference>
<evidence type="ECO:0000313" key="2">
    <source>
        <dbReference type="Proteomes" id="UP000755551"/>
    </source>
</evidence>
<sequence>MEWLIVVLIFISLTGSVLWIRPTPRQRHQGELRMHARKLGIQVQLTRVELPRARGEVEGESVLVAAYRFLRTNLERGDRERWIDWHIHRLDTLDQAGLAEGWSWIGGTGALPPAGLARLNALLQAVPEDVIGIESTAQHLTLYWRERGEIEALDHLHSAVQPLLSGKV</sequence>
<keyword evidence="2" id="KW-1185">Reference proteome</keyword>
<dbReference type="Proteomes" id="UP000755551">
    <property type="component" value="Unassembled WGS sequence"/>
</dbReference>